<evidence type="ECO:0000259" key="5">
    <source>
        <dbReference type="Pfam" id="PF08531"/>
    </source>
</evidence>
<dbReference type="EC" id="3.2.1.40" evidence="2"/>
<reference evidence="8" key="2">
    <citation type="submission" date="2021-04" db="EMBL/GenBank/DDBJ databases">
        <authorList>
            <person name="Gilroy R."/>
        </authorList>
    </citation>
    <scope>NUCLEOTIDE SEQUENCE</scope>
    <source>
        <strain evidence="8">ChiBcec2-3848</strain>
    </source>
</reference>
<dbReference type="PIRSF" id="PIRSF010631">
    <property type="entry name" value="A-rhamnsds"/>
    <property type="match status" value="1"/>
</dbReference>
<dbReference type="Gene3D" id="1.50.10.10">
    <property type="match status" value="1"/>
</dbReference>
<dbReference type="Gene3D" id="2.60.120.260">
    <property type="entry name" value="Galactose-binding domain-like"/>
    <property type="match status" value="2"/>
</dbReference>
<evidence type="ECO:0000313" key="9">
    <source>
        <dbReference type="Proteomes" id="UP000823886"/>
    </source>
</evidence>
<feature type="domain" description="Alpha-L-rhamnosidase six-hairpin glycosidase" evidence="6">
    <location>
        <begin position="418"/>
        <end position="786"/>
    </location>
</feature>
<dbReference type="Gene3D" id="2.60.420.10">
    <property type="entry name" value="Maltose phosphorylase, domain 3"/>
    <property type="match status" value="1"/>
</dbReference>
<dbReference type="InterPro" id="IPR013737">
    <property type="entry name" value="Bac_rhamnosid_N"/>
</dbReference>
<dbReference type="InterPro" id="IPR012341">
    <property type="entry name" value="6hp_glycosidase-like_sf"/>
</dbReference>
<evidence type="ECO:0000256" key="3">
    <source>
        <dbReference type="ARBA" id="ARBA00022801"/>
    </source>
</evidence>
<comment type="caution">
    <text evidence="8">The sequence shown here is derived from an EMBL/GenBank/DDBJ whole genome shotgun (WGS) entry which is preliminary data.</text>
</comment>
<dbReference type="InterPro" id="IPR008902">
    <property type="entry name" value="Rhamnosid_concanavalin"/>
</dbReference>
<dbReference type="InterPro" id="IPR035398">
    <property type="entry name" value="Bac_rhamnosid_C"/>
</dbReference>
<dbReference type="InterPro" id="IPR008928">
    <property type="entry name" value="6-hairpin_glycosidase_sf"/>
</dbReference>
<gene>
    <name evidence="8" type="ORF">H9753_12155</name>
</gene>
<dbReference type="InterPro" id="IPR013783">
    <property type="entry name" value="Ig-like_fold"/>
</dbReference>
<evidence type="ECO:0000259" key="6">
    <source>
        <dbReference type="Pfam" id="PF17389"/>
    </source>
</evidence>
<evidence type="ECO:0000256" key="1">
    <source>
        <dbReference type="ARBA" id="ARBA00001445"/>
    </source>
</evidence>
<dbReference type="SUPFAM" id="SSF48208">
    <property type="entry name" value="Six-hairpin glycosidases"/>
    <property type="match status" value="1"/>
</dbReference>
<accession>A0A9D2PNT7</accession>
<dbReference type="Pfam" id="PF25788">
    <property type="entry name" value="Ig_Rha78A_N"/>
    <property type="match status" value="1"/>
</dbReference>
<proteinExistence type="predicted"/>
<dbReference type="GO" id="GO:0030596">
    <property type="term" value="F:alpha-L-rhamnosidase activity"/>
    <property type="evidence" value="ECO:0007669"/>
    <property type="project" value="UniProtKB-EC"/>
</dbReference>
<comment type="catalytic activity">
    <reaction evidence="1">
        <text>Hydrolysis of terminal non-reducing alpha-L-rhamnose residues in alpha-L-rhamnosides.</text>
        <dbReference type="EC" id="3.2.1.40"/>
    </reaction>
</comment>
<dbReference type="GO" id="GO:0005975">
    <property type="term" value="P:carbohydrate metabolic process"/>
    <property type="evidence" value="ECO:0007669"/>
    <property type="project" value="InterPro"/>
</dbReference>
<dbReference type="Gene3D" id="2.60.40.10">
    <property type="entry name" value="Immunoglobulins"/>
    <property type="match status" value="1"/>
</dbReference>
<feature type="domain" description="Alpha-L-rhamnosidase C-terminal" evidence="7">
    <location>
        <begin position="788"/>
        <end position="864"/>
    </location>
</feature>
<keyword evidence="3 8" id="KW-0378">Hydrolase</keyword>
<name>A0A9D2PNT7_9FIRM</name>
<evidence type="ECO:0000256" key="2">
    <source>
        <dbReference type="ARBA" id="ARBA00012652"/>
    </source>
</evidence>
<organism evidence="8 9">
    <name type="scientific">Candidatus Blautia merdavium</name>
    <dbReference type="NCBI Taxonomy" id="2838494"/>
    <lineage>
        <taxon>Bacteria</taxon>
        <taxon>Bacillati</taxon>
        <taxon>Bacillota</taxon>
        <taxon>Clostridia</taxon>
        <taxon>Lachnospirales</taxon>
        <taxon>Lachnospiraceae</taxon>
        <taxon>Blautia</taxon>
    </lineage>
</organism>
<evidence type="ECO:0000313" key="8">
    <source>
        <dbReference type="EMBL" id="HJC64349.1"/>
    </source>
</evidence>
<protein>
    <recommendedName>
        <fullName evidence="2">alpha-L-rhamnosidase</fullName>
        <ecNumber evidence="2">3.2.1.40</ecNumber>
    </recommendedName>
</protein>
<dbReference type="Proteomes" id="UP000823886">
    <property type="component" value="Unassembled WGS sequence"/>
</dbReference>
<feature type="domain" description="Alpha-L-rhamnosidase concanavalin-like" evidence="4">
    <location>
        <begin position="316"/>
        <end position="413"/>
    </location>
</feature>
<dbReference type="Pfam" id="PF17390">
    <property type="entry name" value="Bac_rhamnosid_C"/>
    <property type="match status" value="1"/>
</dbReference>
<feature type="domain" description="Bacterial alpha-L-rhamnosidase N-terminal" evidence="5">
    <location>
        <begin position="139"/>
        <end position="307"/>
    </location>
</feature>
<dbReference type="InterPro" id="IPR035396">
    <property type="entry name" value="Bac_rhamnosid6H"/>
</dbReference>
<dbReference type="InterPro" id="IPR016007">
    <property type="entry name" value="Alpha_rhamnosid"/>
</dbReference>
<evidence type="ECO:0000259" key="7">
    <source>
        <dbReference type="Pfam" id="PF17390"/>
    </source>
</evidence>
<evidence type="ECO:0000259" key="4">
    <source>
        <dbReference type="Pfam" id="PF05592"/>
    </source>
</evidence>
<dbReference type="PANTHER" id="PTHR33307:SF6">
    <property type="entry name" value="ALPHA-RHAMNOSIDASE (EUROFUNG)-RELATED"/>
    <property type="match status" value="1"/>
</dbReference>
<dbReference type="AlphaFoldDB" id="A0A9D2PNT7"/>
<dbReference type="EMBL" id="DWVZ01000162">
    <property type="protein sequence ID" value="HJC64349.1"/>
    <property type="molecule type" value="Genomic_DNA"/>
</dbReference>
<dbReference type="Pfam" id="PF05592">
    <property type="entry name" value="Bac_rhamnosid"/>
    <property type="match status" value="1"/>
</dbReference>
<dbReference type="Pfam" id="PF08531">
    <property type="entry name" value="Bac_rhamnosid_N"/>
    <property type="match status" value="1"/>
</dbReference>
<dbReference type="PANTHER" id="PTHR33307">
    <property type="entry name" value="ALPHA-RHAMNOSIDASE (EUROFUNG)"/>
    <property type="match status" value="1"/>
</dbReference>
<sequence>MKITDMKVNHIRTPMGYACEYPVFSWITRGCRGKYQTGVRMKIGLDGALSREVYDSQWQQEIKSTGFCPNVQLSPRTRYYWQVQVKTERGERIKSPVAWFETGKMEEDWKGKWITAPFSMKDPSVHPLLQKNFQVPADLASARIYACGLGMFELYVNGKKVSEEYLAPFYTDYHEWIQYVTYDLTPLLEKGKENALGVLLGNGWYKGRFSYEPGMKELYGDRFQFLGEIRMETEEGKEVLVASDTSWECAPSPVLESGIYDGEVYDGRKRIPGFSLPGTILGCRAELAEAPRGQVRDRLSPPLVITERKKPVKLIHTPAGECVLDFGQNMTGWVEFCCREKAGSKVRLQYGEVLQEGNFYRENLRTAKAEMVYIADGQERRVRPHFTFYGFRYVKVTGMEQVIPEDFTACVLHSDLKRCGSVYTSNEKLNRLFKNTIWGQRGNFLDVPTDCPQRDERLGWTGDAQAFCGTASFHMETAAFYKKYLYDMRLAQRYYQGGVPHVVPDVLAQVQRKKNGGEDIRTQKGEWPTFGSCGWGDAAAVIPWTLYTFYGDEMLLAEQYPLMRDWVEYIRRIDTEQCQGSHLWSAGFHFGDWLALDNPDKTSCFGGTDNTYVATAFYYWSVRLTAKAALVLGVREDAQEYRKLAGEIKKAFQKKYFDREGNLRIQTQTAMVLALYFSLAPAKSRKKVKEELRKNIREHGNHLTTGFVGTCYLCPVLSACGMNKEAYDLLLQEEYPGWLYEVNMGATTVWERWNSILPDGSISDTGMNSLNHYAYGVIAEWFYQYMCGLRPAQTRAGWKAAILAPMPDRRLEYAQCMYESASGTYESSWNWEKDGILFSIRIPFDARARFVLPFTGKKVTVNGKRCRQLEEEGRKVFPAGTYEICVKM</sequence>
<reference evidence="8" key="1">
    <citation type="journal article" date="2021" name="PeerJ">
        <title>Extensive microbial diversity within the chicken gut microbiome revealed by metagenomics and culture.</title>
        <authorList>
            <person name="Gilroy R."/>
            <person name="Ravi A."/>
            <person name="Getino M."/>
            <person name="Pursley I."/>
            <person name="Horton D.L."/>
            <person name="Alikhan N.F."/>
            <person name="Baker D."/>
            <person name="Gharbi K."/>
            <person name="Hall N."/>
            <person name="Watson M."/>
            <person name="Adriaenssens E.M."/>
            <person name="Foster-Nyarko E."/>
            <person name="Jarju S."/>
            <person name="Secka A."/>
            <person name="Antonio M."/>
            <person name="Oren A."/>
            <person name="Chaudhuri R.R."/>
            <person name="La Ragione R."/>
            <person name="Hildebrand F."/>
            <person name="Pallen M.J."/>
        </authorList>
    </citation>
    <scope>NUCLEOTIDE SEQUENCE</scope>
    <source>
        <strain evidence="8">ChiBcec2-3848</strain>
    </source>
</reference>
<dbReference type="Pfam" id="PF17389">
    <property type="entry name" value="Bac_rhamnosid6H"/>
    <property type="match status" value="1"/>
</dbReference>